<evidence type="ECO:0000313" key="1">
    <source>
        <dbReference type="EMBL" id="WBO68915.1"/>
    </source>
</evidence>
<sequence>MNGSVWAGLAPHGQSYYDFTAPAGAYVISAGFWLNGHYYGDVESPVTYIR</sequence>
<dbReference type="Proteomes" id="UP001212326">
    <property type="component" value="Chromosome"/>
</dbReference>
<organism evidence="1 2">
    <name type="scientific">Streptomyces camelliae</name>
    <dbReference type="NCBI Taxonomy" id="3004093"/>
    <lineage>
        <taxon>Bacteria</taxon>
        <taxon>Bacillati</taxon>
        <taxon>Actinomycetota</taxon>
        <taxon>Actinomycetes</taxon>
        <taxon>Kitasatosporales</taxon>
        <taxon>Streptomycetaceae</taxon>
        <taxon>Streptomyces</taxon>
    </lineage>
</organism>
<reference evidence="1 2" key="1">
    <citation type="submission" date="2022-12" db="EMBL/GenBank/DDBJ databases">
        <authorList>
            <person name="Mo P."/>
        </authorList>
    </citation>
    <scope>NUCLEOTIDE SEQUENCE [LARGE SCALE GENOMIC DNA]</scope>
    <source>
        <strain evidence="1 2">HUAS 2-6</strain>
    </source>
</reference>
<protein>
    <submittedName>
        <fullName evidence="1">Uncharacterized protein</fullName>
    </submittedName>
</protein>
<accession>A0ABY7PE69</accession>
<dbReference type="RefSeq" id="WP_270086135.1">
    <property type="nucleotide sequence ID" value="NZ_CP115300.1"/>
</dbReference>
<proteinExistence type="predicted"/>
<dbReference type="EMBL" id="CP115300">
    <property type="protein sequence ID" value="WBO68915.1"/>
    <property type="molecule type" value="Genomic_DNA"/>
</dbReference>
<gene>
    <name evidence="1" type="ORF">O1G22_42125</name>
</gene>
<keyword evidence="2" id="KW-1185">Reference proteome</keyword>
<name>A0ABY7PE69_9ACTN</name>
<evidence type="ECO:0000313" key="2">
    <source>
        <dbReference type="Proteomes" id="UP001212326"/>
    </source>
</evidence>